<name>A0ABY4Y987_9GAMM</name>
<sequence>MSMRKDGNELYKNCDISWSVYGENGSYGSNAWITIHAKESIDQQILGDVHKTIEEAEEYIINKAKKWIDDQLKSGALRPIK</sequence>
<organism evidence="1 2">
    <name type="scientific">Legionella lytica</name>
    <dbReference type="NCBI Taxonomy" id="96232"/>
    <lineage>
        <taxon>Bacteria</taxon>
        <taxon>Pseudomonadati</taxon>
        <taxon>Pseudomonadota</taxon>
        <taxon>Gammaproteobacteria</taxon>
        <taxon>Legionellales</taxon>
        <taxon>Legionellaceae</taxon>
        <taxon>Legionella</taxon>
    </lineage>
</organism>
<reference evidence="1" key="1">
    <citation type="submission" date="2021-03" db="EMBL/GenBank/DDBJ databases">
        <title>Legionella lytica PCM 2298.</title>
        <authorList>
            <person name="Koper P."/>
        </authorList>
    </citation>
    <scope>NUCLEOTIDE SEQUENCE</scope>
    <source>
        <strain evidence="1">PCM 2298</strain>
    </source>
</reference>
<gene>
    <name evidence="1" type="ORF">J2N86_00990</name>
</gene>
<dbReference type="Proteomes" id="UP001057474">
    <property type="component" value="Chromosome"/>
</dbReference>
<proteinExistence type="predicted"/>
<evidence type="ECO:0000313" key="1">
    <source>
        <dbReference type="EMBL" id="USQ13958.1"/>
    </source>
</evidence>
<dbReference type="EMBL" id="CP071527">
    <property type="protein sequence ID" value="USQ13958.1"/>
    <property type="molecule type" value="Genomic_DNA"/>
</dbReference>
<keyword evidence="2" id="KW-1185">Reference proteome</keyword>
<protein>
    <recommendedName>
        <fullName evidence="3">HicB-like antitoxin of toxin-antitoxin system domain-containing protein</fullName>
    </recommendedName>
</protein>
<evidence type="ECO:0008006" key="3">
    <source>
        <dbReference type="Google" id="ProtNLM"/>
    </source>
</evidence>
<accession>A0ABY4Y987</accession>
<dbReference type="RefSeq" id="WP_252580346.1">
    <property type="nucleotide sequence ID" value="NZ_CP071527.1"/>
</dbReference>
<evidence type="ECO:0000313" key="2">
    <source>
        <dbReference type="Proteomes" id="UP001057474"/>
    </source>
</evidence>